<evidence type="ECO:0000259" key="8">
    <source>
        <dbReference type="Pfam" id="PF00149"/>
    </source>
</evidence>
<dbReference type="InterPro" id="IPR026843">
    <property type="entry name" value="SbcD_C"/>
</dbReference>
<gene>
    <name evidence="7" type="primary">sbcD</name>
    <name evidence="10" type="ORF">F130042H8_10980</name>
</gene>
<dbReference type="PANTHER" id="PTHR30337">
    <property type="entry name" value="COMPONENT OF ATP-DEPENDENT DSDNA EXONUCLEASE"/>
    <property type="match status" value="1"/>
</dbReference>
<dbReference type="InterPro" id="IPR041796">
    <property type="entry name" value="Mre11_N"/>
</dbReference>
<dbReference type="Pfam" id="PF00149">
    <property type="entry name" value="Metallophos"/>
    <property type="match status" value="1"/>
</dbReference>
<reference evidence="10 11" key="1">
    <citation type="submission" date="2024-04" db="EMBL/GenBank/DDBJ databases">
        <title>Defined microbial consortia suppress multidrug-resistant proinflammatory Enterobacteriaceae via ecological control.</title>
        <authorList>
            <person name="Furuichi M."/>
            <person name="Kawaguchi T."/>
            <person name="Pust M."/>
            <person name="Yasuma K."/>
            <person name="Plichta D."/>
            <person name="Hasegawa N."/>
            <person name="Ohya T."/>
            <person name="Bhattarai S."/>
            <person name="Sasajima S."/>
            <person name="Aoto Y."/>
            <person name="Tuganbaev T."/>
            <person name="Yaginuma M."/>
            <person name="Ueda M."/>
            <person name="Okahashi N."/>
            <person name="Amafuji K."/>
            <person name="Kiridooshi Y."/>
            <person name="Sugita K."/>
            <person name="Strazar M."/>
            <person name="Skelly A."/>
            <person name="Suda W."/>
            <person name="Hattori M."/>
            <person name="Nakamoto N."/>
            <person name="Caballero S."/>
            <person name="Norman J."/>
            <person name="Olle B."/>
            <person name="Tanoue T."/>
            <person name="Arita M."/>
            <person name="Bucci V."/>
            <person name="Atarashi K."/>
            <person name="Xavier R."/>
            <person name="Honda K."/>
        </authorList>
    </citation>
    <scope>NUCLEOTIDE SEQUENCE [LARGE SCALE GENOMIC DNA]</scope>
    <source>
        <strain evidence="11">f13</strain>
    </source>
</reference>
<dbReference type="GO" id="GO:0004527">
    <property type="term" value="F:exonuclease activity"/>
    <property type="evidence" value="ECO:0007669"/>
    <property type="project" value="UniProtKB-KW"/>
</dbReference>
<dbReference type="InterPro" id="IPR004593">
    <property type="entry name" value="SbcD"/>
</dbReference>
<evidence type="ECO:0000256" key="7">
    <source>
        <dbReference type="RuleBase" id="RU363069"/>
    </source>
</evidence>
<dbReference type="CDD" id="cd00840">
    <property type="entry name" value="MPP_Mre11_N"/>
    <property type="match status" value="1"/>
</dbReference>
<comment type="caution">
    <text evidence="10">The sequence shown here is derived from an EMBL/GenBank/DDBJ whole genome shotgun (WGS) entry which is preliminary data.</text>
</comment>
<evidence type="ECO:0000256" key="5">
    <source>
        <dbReference type="ARBA" id="ARBA00022801"/>
    </source>
</evidence>
<keyword evidence="11" id="KW-1185">Reference proteome</keyword>
<dbReference type="Pfam" id="PF12320">
    <property type="entry name" value="SbcD_C"/>
    <property type="match status" value="1"/>
</dbReference>
<dbReference type="PANTHER" id="PTHR30337:SF0">
    <property type="entry name" value="NUCLEASE SBCCD SUBUNIT D"/>
    <property type="match status" value="1"/>
</dbReference>
<comment type="function">
    <text evidence="7">SbcCD cleaves DNA hairpin structures. These structures can inhibit DNA replication and are intermediates in certain DNA recombination reactions. The complex acts as a 3'-&gt;5' double strand exonuclease that can open hairpins. It also has a 5' single-strand endonuclease activity.</text>
</comment>
<keyword evidence="7" id="KW-0233">DNA recombination</keyword>
<dbReference type="InterPro" id="IPR050535">
    <property type="entry name" value="DNA_Repair-Maintenance_Comp"/>
</dbReference>
<dbReference type="SUPFAM" id="SSF56300">
    <property type="entry name" value="Metallo-dependent phosphatases"/>
    <property type="match status" value="1"/>
</dbReference>
<dbReference type="InterPro" id="IPR004843">
    <property type="entry name" value="Calcineurin-like_PHP"/>
</dbReference>
<keyword evidence="7" id="KW-0255">Endonuclease</keyword>
<evidence type="ECO:0000313" key="11">
    <source>
        <dbReference type="Proteomes" id="UP001600894"/>
    </source>
</evidence>
<keyword evidence="5 7" id="KW-0378">Hydrolase</keyword>
<dbReference type="Proteomes" id="UP001600894">
    <property type="component" value="Unassembled WGS sequence"/>
</dbReference>
<evidence type="ECO:0000256" key="4">
    <source>
        <dbReference type="ARBA" id="ARBA00022722"/>
    </source>
</evidence>
<name>A0ABQ0AVH6_9FIRM</name>
<dbReference type="InterPro" id="IPR029052">
    <property type="entry name" value="Metallo-depent_PP-like"/>
</dbReference>
<sequence length="377" mass="42899">MKLFHLSDLHLGKRVNEFSMAEDQRYILGQILTLADRERPDGVLLAGDIYDKPVPSGEAVLLLDWFLTELAERKYPVCIVSGNHDSAERLAFGARLMNARGIFLSQAYEGQVEKIGFEDAHGPVTIHLLPFIRPSAVRHALSEEAESITDYQTALEAVVRHMEIFREERNVLLAHQFVTGAMCCESEEVTVGGLDNVDASVFDAFDYVALGHIHSPQSVGRPQVRYCGTPLKYSFSEAAQEKSLTVVELEEKGNVQIRTLPLKPLRDMRRIKGTYMEVTDRSFYEGTNCEDYIQVTLTDEEDVPDGLQKLRTIYPNIMRLEYDNCRTRGNTGLEETGEIEKKSELELFSEFYEKQNNQPMSAIQEAFIRKMIEEMKE</sequence>
<comment type="subunit">
    <text evidence="2 7">Heterodimer of SbcC and SbcD.</text>
</comment>
<evidence type="ECO:0000256" key="3">
    <source>
        <dbReference type="ARBA" id="ARBA00013365"/>
    </source>
</evidence>
<evidence type="ECO:0000256" key="2">
    <source>
        <dbReference type="ARBA" id="ARBA00011322"/>
    </source>
</evidence>
<evidence type="ECO:0000256" key="1">
    <source>
        <dbReference type="ARBA" id="ARBA00010555"/>
    </source>
</evidence>
<proteinExistence type="inferred from homology"/>
<comment type="similarity">
    <text evidence="1 7">Belongs to the SbcD family.</text>
</comment>
<keyword evidence="6 7" id="KW-0269">Exonuclease</keyword>
<protein>
    <recommendedName>
        <fullName evidence="3 7">Nuclease SbcCD subunit D</fullName>
    </recommendedName>
</protein>
<dbReference type="NCBIfam" id="TIGR00619">
    <property type="entry name" value="sbcd"/>
    <property type="match status" value="1"/>
</dbReference>
<dbReference type="RefSeq" id="WP_178301942.1">
    <property type="nucleotide sequence ID" value="NZ_BAABXL010000001.1"/>
</dbReference>
<feature type="domain" description="Calcineurin-like phosphoesterase" evidence="8">
    <location>
        <begin position="1"/>
        <end position="216"/>
    </location>
</feature>
<accession>A0ABQ0AVH6</accession>
<keyword evidence="4 7" id="KW-0540">Nuclease</keyword>
<evidence type="ECO:0000259" key="9">
    <source>
        <dbReference type="Pfam" id="PF12320"/>
    </source>
</evidence>
<feature type="domain" description="Nuclease SbcCD subunit D C-terminal" evidence="9">
    <location>
        <begin position="264"/>
        <end position="355"/>
    </location>
</feature>
<evidence type="ECO:0000256" key="6">
    <source>
        <dbReference type="ARBA" id="ARBA00022839"/>
    </source>
</evidence>
<dbReference type="EMBL" id="BAABXL010000001">
    <property type="protein sequence ID" value="GAA6268038.1"/>
    <property type="molecule type" value="Genomic_DNA"/>
</dbReference>
<evidence type="ECO:0000313" key="10">
    <source>
        <dbReference type="EMBL" id="GAA6268038.1"/>
    </source>
</evidence>
<organism evidence="10 11">
    <name type="scientific">Enterocloster alcoholdehydrogenati</name>
    <dbReference type="NCBI Taxonomy" id="2547410"/>
    <lineage>
        <taxon>Bacteria</taxon>
        <taxon>Bacillati</taxon>
        <taxon>Bacillota</taxon>
        <taxon>Clostridia</taxon>
        <taxon>Lachnospirales</taxon>
        <taxon>Lachnospiraceae</taxon>
        <taxon>Enterocloster</taxon>
    </lineage>
</organism>
<keyword evidence="7" id="KW-0235">DNA replication</keyword>
<dbReference type="Gene3D" id="3.60.21.10">
    <property type="match status" value="1"/>
</dbReference>